<sequence length="354" mass="37917">MTQPPSAHPAPPATAFRAVALQTATRAVNGLGETEAREAITAAIDRITPQIAAAVSWHGDDTRLVVLPEYALTGFPMGDTIEGWAAKAALAPDGPEYDLLAAAAQRHRIHLAVNAYETDRHYPGLYFQAGVVFGPTGDTVLRYRRLHSMYTPSPYDVWDSYLDHYGLDAVLPVARTDIGNLAAAASEEILYPELFRALAFRGAEIFVHATSEASSPDPTIKEYARRCRAAENLAAVVSANSAGITGIPLSGDSTNGHSEIVDHFGRSLARADSGESLVAAAEIDLAALRRERSRPAMSNLPARVKSTLWAGEYASHPVDEPNGLKGAAPERAFFAARHRENIARAVRFATGDPA</sequence>
<dbReference type="SUPFAM" id="SSF56317">
    <property type="entry name" value="Carbon-nitrogen hydrolase"/>
    <property type="match status" value="1"/>
</dbReference>
<reference evidence="4" key="1">
    <citation type="journal article" date="2019" name="Int. J. Syst. Evol. Microbiol.">
        <title>The Global Catalogue of Microorganisms (GCM) 10K type strain sequencing project: providing services to taxonomists for standard genome sequencing and annotation.</title>
        <authorList>
            <consortium name="The Broad Institute Genomics Platform"/>
            <consortium name="The Broad Institute Genome Sequencing Center for Infectious Disease"/>
            <person name="Wu L."/>
            <person name="Ma J."/>
        </authorList>
    </citation>
    <scope>NUCLEOTIDE SEQUENCE [LARGE SCALE GENOMIC DNA]</scope>
    <source>
        <strain evidence="4">JCM 17986</strain>
    </source>
</reference>
<dbReference type="Pfam" id="PF00795">
    <property type="entry name" value="CN_hydrolase"/>
    <property type="match status" value="1"/>
</dbReference>
<name>A0ABP9I5I7_9ACTN</name>
<evidence type="ECO:0000259" key="2">
    <source>
        <dbReference type="PROSITE" id="PS50263"/>
    </source>
</evidence>
<dbReference type="InterPro" id="IPR003010">
    <property type="entry name" value="C-N_Hydrolase"/>
</dbReference>
<keyword evidence="1 3" id="KW-0378">Hydrolase</keyword>
<evidence type="ECO:0000256" key="1">
    <source>
        <dbReference type="ARBA" id="ARBA00022801"/>
    </source>
</evidence>
<dbReference type="RefSeq" id="WP_345679613.1">
    <property type="nucleotide sequence ID" value="NZ_BAABHS010000033.1"/>
</dbReference>
<dbReference type="PANTHER" id="PTHR43674:SF2">
    <property type="entry name" value="BETA-UREIDOPROPIONASE"/>
    <property type="match status" value="1"/>
</dbReference>
<dbReference type="Proteomes" id="UP001500466">
    <property type="component" value="Unassembled WGS sequence"/>
</dbReference>
<feature type="domain" description="CN hydrolase" evidence="2">
    <location>
        <begin position="16"/>
        <end position="285"/>
    </location>
</feature>
<keyword evidence="4" id="KW-1185">Reference proteome</keyword>
<comment type="caution">
    <text evidence="3">The sequence shown here is derived from an EMBL/GenBank/DDBJ whole genome shotgun (WGS) entry which is preliminary data.</text>
</comment>
<dbReference type="PROSITE" id="PS50263">
    <property type="entry name" value="CN_HYDROLASE"/>
    <property type="match status" value="1"/>
</dbReference>
<dbReference type="PANTHER" id="PTHR43674">
    <property type="entry name" value="NITRILASE C965.09-RELATED"/>
    <property type="match status" value="1"/>
</dbReference>
<dbReference type="InterPro" id="IPR050345">
    <property type="entry name" value="Aliph_Amidase/BUP"/>
</dbReference>
<dbReference type="EMBL" id="BAABHS010000033">
    <property type="protein sequence ID" value="GAA4987405.1"/>
    <property type="molecule type" value="Genomic_DNA"/>
</dbReference>
<evidence type="ECO:0000313" key="4">
    <source>
        <dbReference type="Proteomes" id="UP001500466"/>
    </source>
</evidence>
<protein>
    <submittedName>
        <fullName evidence="3">Hydrolase</fullName>
    </submittedName>
</protein>
<organism evidence="3 4">
    <name type="scientific">Yinghuangia aomiensis</name>
    <dbReference type="NCBI Taxonomy" id="676205"/>
    <lineage>
        <taxon>Bacteria</taxon>
        <taxon>Bacillati</taxon>
        <taxon>Actinomycetota</taxon>
        <taxon>Actinomycetes</taxon>
        <taxon>Kitasatosporales</taxon>
        <taxon>Streptomycetaceae</taxon>
        <taxon>Yinghuangia</taxon>
    </lineage>
</organism>
<proteinExistence type="predicted"/>
<dbReference type="Gene3D" id="3.60.110.10">
    <property type="entry name" value="Carbon-nitrogen hydrolase"/>
    <property type="match status" value="1"/>
</dbReference>
<evidence type="ECO:0000313" key="3">
    <source>
        <dbReference type="EMBL" id="GAA4987405.1"/>
    </source>
</evidence>
<gene>
    <name evidence="3" type="ORF">GCM10023205_67710</name>
</gene>
<dbReference type="InterPro" id="IPR036526">
    <property type="entry name" value="C-N_Hydrolase_sf"/>
</dbReference>
<accession>A0ABP9I5I7</accession>
<dbReference type="GO" id="GO:0016787">
    <property type="term" value="F:hydrolase activity"/>
    <property type="evidence" value="ECO:0007669"/>
    <property type="project" value="UniProtKB-KW"/>
</dbReference>